<dbReference type="Proteomes" id="UP000237640">
    <property type="component" value="Unassembled WGS sequence"/>
</dbReference>
<feature type="active site" description="Proton donor/acceptor" evidence="3">
    <location>
        <position position="137"/>
    </location>
</feature>
<dbReference type="RefSeq" id="WP_106145254.1">
    <property type="nucleotide sequence ID" value="NZ_PVYX01000002.1"/>
</dbReference>
<organism evidence="5 6">
    <name type="scientific">Flagellimonas meridianipacifica</name>
    <dbReference type="NCBI Taxonomy" id="1080225"/>
    <lineage>
        <taxon>Bacteria</taxon>
        <taxon>Pseudomonadati</taxon>
        <taxon>Bacteroidota</taxon>
        <taxon>Flavobacteriia</taxon>
        <taxon>Flavobacteriales</taxon>
        <taxon>Flavobacteriaceae</taxon>
        <taxon>Flagellimonas</taxon>
    </lineage>
</organism>
<keyword evidence="6" id="KW-1185">Reference proteome</keyword>
<dbReference type="SUPFAM" id="SSF51569">
    <property type="entry name" value="Aldolase"/>
    <property type="match status" value="1"/>
</dbReference>
<feature type="active site" description="Schiff-base intermediate with substrate" evidence="3">
    <location>
        <position position="165"/>
    </location>
</feature>
<evidence type="ECO:0000256" key="2">
    <source>
        <dbReference type="PIRNR" id="PIRNR001365"/>
    </source>
</evidence>
<feature type="binding site" evidence="4">
    <location>
        <position position="207"/>
    </location>
    <ligand>
        <name>pyruvate</name>
        <dbReference type="ChEBI" id="CHEBI:15361"/>
    </ligand>
</feature>
<sequence length="305" mass="33895">MRQVEWNGVYPAVTTKFKANGELDIPTFLKNIEFQVKAGIDGVVIGGSLGESSTITHDERLELAKAVLESVGAKIDVILNVAEGATHNAIELIQRASEIGVHGIMLLPPMMYKPTDEEVLEYFISIAQSTQLPIMIYNNPVDYKIEVTIEMFGQLKEIENINAVKESTRDISNVTRMKNHFGDRFKILCGVDTLAMEELLMGADGWVAGLVDAFPAETVAVYRLVKAGRIDEALKIYRWFLPILELDISPQLVQNIKLAEVITGIGTEHVRAPRQALKGDERLRVLAILEKGLATRPQLPDYLNI</sequence>
<dbReference type="CDD" id="cd00408">
    <property type="entry name" value="DHDPS-like"/>
    <property type="match status" value="1"/>
</dbReference>
<dbReference type="SMART" id="SM01130">
    <property type="entry name" value="DHDPS"/>
    <property type="match status" value="1"/>
</dbReference>
<reference evidence="5 6" key="1">
    <citation type="submission" date="2018-03" db="EMBL/GenBank/DDBJ databases">
        <title>Genomic Encyclopedia of Archaeal and Bacterial Type Strains, Phase II (KMG-II): from individual species to whole genera.</title>
        <authorList>
            <person name="Goeker M."/>
        </authorList>
    </citation>
    <scope>NUCLEOTIDE SEQUENCE [LARGE SCALE GENOMIC DNA]</scope>
    <source>
        <strain evidence="5 6">DSM 25027</strain>
    </source>
</reference>
<dbReference type="InterPro" id="IPR013785">
    <property type="entry name" value="Aldolase_TIM"/>
</dbReference>
<evidence type="ECO:0000256" key="3">
    <source>
        <dbReference type="PIRSR" id="PIRSR001365-1"/>
    </source>
</evidence>
<dbReference type="OrthoDB" id="9778880at2"/>
<dbReference type="PIRSF" id="PIRSF001365">
    <property type="entry name" value="DHDPS"/>
    <property type="match status" value="1"/>
</dbReference>
<dbReference type="PANTHER" id="PTHR12128">
    <property type="entry name" value="DIHYDRODIPICOLINATE SYNTHASE"/>
    <property type="match status" value="1"/>
</dbReference>
<dbReference type="PRINTS" id="PR00146">
    <property type="entry name" value="DHPICSNTHASE"/>
</dbReference>
<evidence type="ECO:0000313" key="6">
    <source>
        <dbReference type="Proteomes" id="UP000237640"/>
    </source>
</evidence>
<dbReference type="EMBL" id="PVYX01000002">
    <property type="protein sequence ID" value="PRX53930.1"/>
    <property type="molecule type" value="Genomic_DNA"/>
</dbReference>
<accession>A0A2T0M8X1</accession>
<evidence type="ECO:0000313" key="5">
    <source>
        <dbReference type="EMBL" id="PRX53930.1"/>
    </source>
</evidence>
<name>A0A2T0M8X1_9FLAO</name>
<proteinExistence type="inferred from homology"/>
<dbReference type="AlphaFoldDB" id="A0A2T0M8X1"/>
<dbReference type="Pfam" id="PF00701">
    <property type="entry name" value="DHDPS"/>
    <property type="match status" value="1"/>
</dbReference>
<comment type="caution">
    <text evidence="5">The sequence shown here is derived from an EMBL/GenBank/DDBJ whole genome shotgun (WGS) entry which is preliminary data.</text>
</comment>
<evidence type="ECO:0000256" key="1">
    <source>
        <dbReference type="ARBA" id="ARBA00023239"/>
    </source>
</evidence>
<dbReference type="Gene3D" id="3.20.20.70">
    <property type="entry name" value="Aldolase class I"/>
    <property type="match status" value="1"/>
</dbReference>
<dbReference type="PANTHER" id="PTHR12128:SF72">
    <property type="entry name" value="DIHYDRODIPICOLINATE SYNTHASE"/>
    <property type="match status" value="1"/>
</dbReference>
<dbReference type="InterPro" id="IPR002220">
    <property type="entry name" value="DapA-like"/>
</dbReference>
<protein>
    <submittedName>
        <fullName evidence="5">4-hydroxy-tetrahydrodipicolinate synthase</fullName>
    </submittedName>
</protein>
<evidence type="ECO:0000256" key="4">
    <source>
        <dbReference type="PIRSR" id="PIRSR001365-2"/>
    </source>
</evidence>
<keyword evidence="1 2" id="KW-0456">Lyase</keyword>
<gene>
    <name evidence="5" type="ORF">CLV81_2323</name>
</gene>
<comment type="similarity">
    <text evidence="2">Belongs to the DapA family.</text>
</comment>
<dbReference type="GO" id="GO:0008840">
    <property type="term" value="F:4-hydroxy-tetrahydrodipicolinate synthase activity"/>
    <property type="evidence" value="ECO:0007669"/>
    <property type="project" value="TreeGrafter"/>
</dbReference>